<organism evidence="1 2">
    <name type="scientific">Modestobacter caceresii</name>
    <dbReference type="NCBI Taxonomy" id="1522368"/>
    <lineage>
        <taxon>Bacteria</taxon>
        <taxon>Bacillati</taxon>
        <taxon>Actinomycetota</taxon>
        <taxon>Actinomycetes</taxon>
        <taxon>Geodermatophilales</taxon>
        <taxon>Geodermatophilaceae</taxon>
        <taxon>Modestobacter</taxon>
    </lineage>
</organism>
<evidence type="ECO:0000313" key="1">
    <source>
        <dbReference type="EMBL" id="KGH48176.1"/>
    </source>
</evidence>
<dbReference type="AlphaFoldDB" id="A0A098YEI9"/>
<accession>A0A098YEI9</accession>
<dbReference type="OrthoDB" id="9964356at2"/>
<proteinExistence type="predicted"/>
<comment type="caution">
    <text evidence="1">The sequence shown here is derived from an EMBL/GenBank/DDBJ whole genome shotgun (WGS) entry which is preliminary data.</text>
</comment>
<name>A0A098YEI9_9ACTN</name>
<keyword evidence="2" id="KW-1185">Reference proteome</keyword>
<dbReference type="RefSeq" id="WP_036333708.1">
    <property type="nucleotide sequence ID" value="NZ_JPMX01000010.1"/>
</dbReference>
<dbReference type="EMBL" id="JPMX01000010">
    <property type="protein sequence ID" value="KGH48176.1"/>
    <property type="molecule type" value="Genomic_DNA"/>
</dbReference>
<gene>
    <name evidence="1" type="ORF">IN07_03750</name>
</gene>
<protein>
    <submittedName>
        <fullName evidence="1">Uncharacterized protein</fullName>
    </submittedName>
</protein>
<reference evidence="1 2" key="1">
    <citation type="submission" date="2014-07" db="EMBL/GenBank/DDBJ databases">
        <title>Biosystematic studies on Modestobacter strains isolated from extreme hyper-arid desert soil and from historic building.</title>
        <authorList>
            <person name="Bukarasam K."/>
            <person name="Bull A."/>
            <person name="Girard G."/>
            <person name="van Wezel G."/>
            <person name="Goodfellow M."/>
        </authorList>
    </citation>
    <scope>NUCLEOTIDE SEQUENCE [LARGE SCALE GENOMIC DNA]</scope>
    <source>
        <strain evidence="1 2">KNN45-2b</strain>
    </source>
</reference>
<dbReference type="STRING" id="1522368.IN07_03750"/>
<dbReference type="Proteomes" id="UP000029713">
    <property type="component" value="Unassembled WGS sequence"/>
</dbReference>
<sequence>MNDQTNRQADRPRWLTPPDAVPIRATDELLSALAVGDVVEVPVRFGDAEEAVTLSLPKVSEGKFAVHTRQGFPLRCLVGAQVVRRVRRDRVETAEPVKPTGDGQAPVPTASRFHRRIVRPRPGHQRFTTVHDWGQLAPGELEAMPEGTRRAVALSPSVHLTLIRGAGGWTLNTRRAIPSEALAGLWTAPRVPVDADGTS</sequence>
<evidence type="ECO:0000313" key="2">
    <source>
        <dbReference type="Proteomes" id="UP000029713"/>
    </source>
</evidence>